<accession>A0ABQ7IJA7</accession>
<organism evidence="4 5">
    <name type="scientific">Botrytis deweyae</name>
    <dbReference type="NCBI Taxonomy" id="2478750"/>
    <lineage>
        <taxon>Eukaryota</taxon>
        <taxon>Fungi</taxon>
        <taxon>Dikarya</taxon>
        <taxon>Ascomycota</taxon>
        <taxon>Pezizomycotina</taxon>
        <taxon>Leotiomycetes</taxon>
        <taxon>Helotiales</taxon>
        <taxon>Sclerotiniaceae</taxon>
        <taxon>Botrytis</taxon>
    </lineage>
</organism>
<protein>
    <recommendedName>
        <fullName evidence="3">RING-type domain-containing protein</fullName>
    </recommendedName>
</protein>
<keyword evidence="1" id="KW-0479">Metal-binding</keyword>
<dbReference type="InterPro" id="IPR001841">
    <property type="entry name" value="Znf_RING"/>
</dbReference>
<name>A0ABQ7IJA7_9HELO</name>
<sequence length="630" mass="72669">MSRLSKYMTSYFRKTPQAPQSPRQSIELGIVDANGRPLISPKANEILDEIENGICICPICKDTFAADISEIWSYHCCHHVFHPRCIRGWVDTSTGSPNSVEWRCPGCNTTKRRGRPLPSCWCKKYNSQTMKINTGSCGQSCSRKKRCGKRRNCPMYTCSAICHPGPCFKPTCTDNCGEEIPQEPDDQQQLADSIADFRKNLWYLILIFIFNSLAIFWAVNRIRRFTTPLENQKFTEGEYRKHEQNLCFLAAAVLFVLNSISWGSNLDNINECFRIYLGLSTSIRVPTSYSISWRRTKIIAARVILAILWIIFIILVFCIPAVRRTSGTCDSFDTRIKLSDPYVDYFGLHNRTTKEGRIYINHQYTQTPGLYPYPSWKDYESYKSGVDLFNVTRINNTALNNPTLSNSKPFDKFWRIMGIYGDKPLHLDFDLLHRSWRMKEGIIVIDSEDPSSSFYKGGVLFDRLKPGDIYDSNKTSHLVPNFGIAIQNLHEVRNGTWTATDSENMELEFPELDLHIPMWGLFEKHCVYQSFMRVFRRPTDENRKTWNTWSKESNGEEVMRTASFGYGGNKGLEVCVKRRNYTWTTSDGVQVTEPGLGEDLLVPLGLMAVVRRSMRMEQGRMRDNCRWPED</sequence>
<feature type="transmembrane region" description="Helical" evidence="2">
    <location>
        <begin position="303"/>
        <end position="322"/>
    </location>
</feature>
<dbReference type="Gene3D" id="3.30.40.10">
    <property type="entry name" value="Zinc/RING finger domain, C3HC4 (zinc finger)"/>
    <property type="match status" value="1"/>
</dbReference>
<evidence type="ECO:0000256" key="1">
    <source>
        <dbReference type="PROSITE-ProRule" id="PRU00175"/>
    </source>
</evidence>
<dbReference type="InterPro" id="IPR034078">
    <property type="entry name" value="NFX1_fam"/>
</dbReference>
<dbReference type="PANTHER" id="PTHR12360:SF12">
    <property type="entry name" value="TRANSCRIPTIONAL REPRESSOR NF-X1"/>
    <property type="match status" value="1"/>
</dbReference>
<dbReference type="RefSeq" id="XP_038809284.1">
    <property type="nucleotide sequence ID" value="XM_038954604.1"/>
</dbReference>
<proteinExistence type="predicted"/>
<keyword evidence="1" id="KW-0862">Zinc</keyword>
<dbReference type="PANTHER" id="PTHR12360">
    <property type="entry name" value="NUCLEAR TRANSCRIPTION FACTOR, X-BOX BINDING 1 NFX1"/>
    <property type="match status" value="1"/>
</dbReference>
<dbReference type="GeneID" id="62233755"/>
<evidence type="ECO:0000256" key="2">
    <source>
        <dbReference type="SAM" id="Phobius"/>
    </source>
</evidence>
<dbReference type="EMBL" id="RCSX01000015">
    <property type="protein sequence ID" value="KAF7925756.1"/>
    <property type="molecule type" value="Genomic_DNA"/>
</dbReference>
<feature type="transmembrane region" description="Helical" evidence="2">
    <location>
        <begin position="201"/>
        <end position="219"/>
    </location>
</feature>
<keyword evidence="5" id="KW-1185">Reference proteome</keyword>
<keyword evidence="2" id="KW-1133">Transmembrane helix</keyword>
<comment type="caution">
    <text evidence="4">The sequence shown here is derived from an EMBL/GenBank/DDBJ whole genome shotgun (WGS) entry which is preliminary data.</text>
</comment>
<evidence type="ECO:0000313" key="4">
    <source>
        <dbReference type="EMBL" id="KAF7925756.1"/>
    </source>
</evidence>
<keyword evidence="2" id="KW-0472">Membrane</keyword>
<dbReference type="Proteomes" id="UP000783213">
    <property type="component" value="Unassembled WGS sequence"/>
</dbReference>
<evidence type="ECO:0000313" key="5">
    <source>
        <dbReference type="Proteomes" id="UP000783213"/>
    </source>
</evidence>
<keyword evidence="2" id="KW-0812">Transmembrane</keyword>
<dbReference type="SUPFAM" id="SSF57850">
    <property type="entry name" value="RING/U-box"/>
    <property type="match status" value="1"/>
</dbReference>
<dbReference type="PROSITE" id="PS50089">
    <property type="entry name" value="ZF_RING_2"/>
    <property type="match status" value="1"/>
</dbReference>
<evidence type="ECO:0000259" key="3">
    <source>
        <dbReference type="PROSITE" id="PS50089"/>
    </source>
</evidence>
<keyword evidence="1" id="KW-0863">Zinc-finger</keyword>
<feature type="domain" description="RING-type" evidence="3">
    <location>
        <begin position="57"/>
        <end position="108"/>
    </location>
</feature>
<dbReference type="InterPro" id="IPR013083">
    <property type="entry name" value="Znf_RING/FYVE/PHD"/>
</dbReference>
<gene>
    <name evidence="4" type="ORF">EAE98_006981</name>
</gene>
<reference evidence="4 5" key="1">
    <citation type="journal article" date="2020" name="Genome Biol. Evol.">
        <title>Comparative genomics of Sclerotiniaceae.</title>
        <authorList>
            <person name="Valero Jimenez C.A."/>
            <person name="Steentjes M."/>
            <person name="Scholten O.E."/>
            <person name="Van Kan J.A.L."/>
        </authorList>
    </citation>
    <scope>NUCLEOTIDE SEQUENCE [LARGE SCALE GENOMIC DNA]</scope>
    <source>
        <strain evidence="4 5">B1</strain>
    </source>
</reference>